<reference evidence="10 11" key="2">
    <citation type="submission" date="2019-01" db="EMBL/GenBank/DDBJ databases">
        <title>Tautonia sociabilis, a novel thermotolerant planctomycete of Isosphaeraceae family, isolated from a 4000 m deep subterranean habitat.</title>
        <authorList>
            <person name="Kovaleva O.L."/>
            <person name="Elcheninov A.G."/>
            <person name="Van Heerden E."/>
            <person name="Toshchakov S.V."/>
            <person name="Novikov A."/>
            <person name="Bonch-Osmolovskaya E.A."/>
            <person name="Kublanov I.V."/>
        </authorList>
    </citation>
    <scope>NUCLEOTIDE SEQUENCE [LARGE SCALE GENOMIC DNA]</scope>
    <source>
        <strain evidence="10 11">GM2012</strain>
    </source>
</reference>
<dbReference type="InterPro" id="IPR022764">
    <property type="entry name" value="Peptidase_S54_rhomboid_dom"/>
</dbReference>
<feature type="region of interest" description="Disordered" evidence="7">
    <location>
        <begin position="398"/>
        <end position="439"/>
    </location>
</feature>
<dbReference type="AlphaFoldDB" id="A0A432MQD8"/>
<dbReference type="RefSeq" id="WP_126723376.1">
    <property type="nucleotide sequence ID" value="NZ_RYZH01000001.1"/>
</dbReference>
<evidence type="ECO:0000256" key="4">
    <source>
        <dbReference type="ARBA" id="ARBA00022801"/>
    </source>
</evidence>
<feature type="domain" description="Peptidase S54 rhomboid" evidence="9">
    <location>
        <begin position="72"/>
        <end position="213"/>
    </location>
</feature>
<proteinExistence type="inferred from homology"/>
<sequence>MPVEEPDGEVRPGILQAPATLSLAIAWVVVFLALAVVRGGPIPIPTALYGGYIPTSVSHAFGDVTPVAIYGGQLWRALTATFIHFNLLHLTLNLIAFVQLGRVVEEWYGSWTLLAIYLVLGVGGNLLANLIRPWMSGPPALLMHSGGGSTVVLGLIGLVTVVGWRNRSEFPRLAPIWMVVILGVNALLGVLVPNIDNLGHASGAAVGALVGLADRRLIRWARSRPSRLAGAIALVALLGSVAVQFDQSRRESLAAGRFAVRDAVVKALIQLDLSYHQLAARGPHPAFLIPPKPPNPLGRGPLVVPEDPRVAQLFKLAIRSALGQLDALPDEFNTPEMAEAYRTVRRLACRAYFKPPTPEELAEFEQQMPKLTGPSWARWTAASRELERFRRPEPRFASGLLKRLARPPAPPPGDASAARIGPSTPRRTPPASGSSPETP</sequence>
<evidence type="ECO:0000313" key="10">
    <source>
        <dbReference type="EMBL" id="RUL89701.1"/>
    </source>
</evidence>
<comment type="caution">
    <text evidence="10">The sequence shown here is derived from an EMBL/GenBank/DDBJ whole genome shotgun (WGS) entry which is preliminary data.</text>
</comment>
<evidence type="ECO:0000259" key="9">
    <source>
        <dbReference type="Pfam" id="PF01694"/>
    </source>
</evidence>
<dbReference type="Gene3D" id="1.20.1540.10">
    <property type="entry name" value="Rhomboid-like"/>
    <property type="match status" value="1"/>
</dbReference>
<dbReference type="Proteomes" id="UP000280296">
    <property type="component" value="Unassembled WGS sequence"/>
</dbReference>
<dbReference type="InterPro" id="IPR050925">
    <property type="entry name" value="Rhomboid_protease_S54"/>
</dbReference>
<feature type="transmembrane region" description="Helical" evidence="8">
    <location>
        <begin position="174"/>
        <end position="192"/>
    </location>
</feature>
<evidence type="ECO:0000256" key="6">
    <source>
        <dbReference type="ARBA" id="ARBA00023136"/>
    </source>
</evidence>
<keyword evidence="11" id="KW-1185">Reference proteome</keyword>
<feature type="transmembrane region" description="Helical" evidence="8">
    <location>
        <begin position="110"/>
        <end position="128"/>
    </location>
</feature>
<evidence type="ECO:0000256" key="3">
    <source>
        <dbReference type="ARBA" id="ARBA00022692"/>
    </source>
</evidence>
<dbReference type="SUPFAM" id="SSF144091">
    <property type="entry name" value="Rhomboid-like"/>
    <property type="match status" value="1"/>
</dbReference>
<feature type="transmembrane region" description="Helical" evidence="8">
    <location>
        <begin position="226"/>
        <end position="245"/>
    </location>
</feature>
<comment type="similarity">
    <text evidence="2">Belongs to the peptidase S54 family.</text>
</comment>
<dbReference type="PANTHER" id="PTHR43731:SF14">
    <property type="entry name" value="PRESENILIN-ASSOCIATED RHOMBOID-LIKE PROTEIN, MITOCHONDRIAL"/>
    <property type="match status" value="1"/>
</dbReference>
<feature type="transmembrane region" description="Helical" evidence="8">
    <location>
        <begin position="77"/>
        <end position="98"/>
    </location>
</feature>
<evidence type="ECO:0000256" key="5">
    <source>
        <dbReference type="ARBA" id="ARBA00022989"/>
    </source>
</evidence>
<dbReference type="GO" id="GO:0004252">
    <property type="term" value="F:serine-type endopeptidase activity"/>
    <property type="evidence" value="ECO:0007669"/>
    <property type="project" value="InterPro"/>
</dbReference>
<name>A0A432MQD8_9BACT</name>
<dbReference type="InterPro" id="IPR035952">
    <property type="entry name" value="Rhomboid-like_sf"/>
</dbReference>
<evidence type="ECO:0000313" key="11">
    <source>
        <dbReference type="Proteomes" id="UP000280296"/>
    </source>
</evidence>
<evidence type="ECO:0000256" key="2">
    <source>
        <dbReference type="ARBA" id="ARBA00009045"/>
    </source>
</evidence>
<dbReference type="EMBL" id="RYZH01000001">
    <property type="protein sequence ID" value="RUL89701.1"/>
    <property type="molecule type" value="Genomic_DNA"/>
</dbReference>
<comment type="subcellular location">
    <subcellularLocation>
        <location evidence="1">Membrane</location>
        <topology evidence="1">Multi-pass membrane protein</topology>
    </subcellularLocation>
</comment>
<feature type="transmembrane region" description="Helical" evidence="8">
    <location>
        <begin position="140"/>
        <end position="162"/>
    </location>
</feature>
<dbReference type="OrthoDB" id="9813074at2"/>
<gene>
    <name evidence="10" type="ORF">TsocGM_00615</name>
</gene>
<keyword evidence="10" id="KW-0645">Protease</keyword>
<feature type="transmembrane region" description="Helical" evidence="8">
    <location>
        <begin position="20"/>
        <end position="37"/>
    </location>
</feature>
<accession>A0A432MQD8</accession>
<evidence type="ECO:0000256" key="8">
    <source>
        <dbReference type="SAM" id="Phobius"/>
    </source>
</evidence>
<dbReference type="GO" id="GO:0006508">
    <property type="term" value="P:proteolysis"/>
    <property type="evidence" value="ECO:0007669"/>
    <property type="project" value="UniProtKB-KW"/>
</dbReference>
<keyword evidence="6 8" id="KW-0472">Membrane</keyword>
<dbReference type="Pfam" id="PF01694">
    <property type="entry name" value="Rhomboid"/>
    <property type="match status" value="1"/>
</dbReference>
<dbReference type="PANTHER" id="PTHR43731">
    <property type="entry name" value="RHOMBOID PROTEASE"/>
    <property type="match status" value="1"/>
</dbReference>
<reference evidence="10 11" key="1">
    <citation type="submission" date="2018-12" db="EMBL/GenBank/DDBJ databases">
        <authorList>
            <person name="Toschakov S.V."/>
        </authorList>
    </citation>
    <scope>NUCLEOTIDE SEQUENCE [LARGE SCALE GENOMIC DNA]</scope>
    <source>
        <strain evidence="10 11">GM2012</strain>
    </source>
</reference>
<keyword evidence="4" id="KW-0378">Hydrolase</keyword>
<evidence type="ECO:0000256" key="7">
    <source>
        <dbReference type="SAM" id="MobiDB-lite"/>
    </source>
</evidence>
<evidence type="ECO:0000256" key="1">
    <source>
        <dbReference type="ARBA" id="ARBA00004141"/>
    </source>
</evidence>
<keyword evidence="3 8" id="KW-0812">Transmembrane</keyword>
<dbReference type="GO" id="GO:0016020">
    <property type="term" value="C:membrane"/>
    <property type="evidence" value="ECO:0007669"/>
    <property type="project" value="UniProtKB-SubCell"/>
</dbReference>
<keyword evidence="5 8" id="KW-1133">Transmembrane helix</keyword>
<protein>
    <submittedName>
        <fullName evidence="10">Rhomboid family intramembrane serine protease</fullName>
    </submittedName>
</protein>
<organism evidence="10 11">
    <name type="scientific">Tautonia sociabilis</name>
    <dbReference type="NCBI Taxonomy" id="2080755"/>
    <lineage>
        <taxon>Bacteria</taxon>
        <taxon>Pseudomonadati</taxon>
        <taxon>Planctomycetota</taxon>
        <taxon>Planctomycetia</taxon>
        <taxon>Isosphaerales</taxon>
        <taxon>Isosphaeraceae</taxon>
        <taxon>Tautonia</taxon>
    </lineage>
</organism>